<evidence type="ECO:0000256" key="8">
    <source>
        <dbReference type="SAM" id="Coils"/>
    </source>
</evidence>
<feature type="coiled-coil region" evidence="8">
    <location>
        <begin position="768"/>
        <end position="795"/>
    </location>
</feature>
<keyword evidence="12" id="KW-1185">Reference proteome</keyword>
<dbReference type="GO" id="GO:0005524">
    <property type="term" value="F:ATP binding"/>
    <property type="evidence" value="ECO:0007669"/>
    <property type="project" value="UniProtKB-UniRule"/>
</dbReference>
<protein>
    <recommendedName>
        <fullName evidence="7">Kinesin-like protein</fullName>
    </recommendedName>
</protein>
<evidence type="ECO:0000256" key="7">
    <source>
        <dbReference type="RuleBase" id="RU000394"/>
    </source>
</evidence>
<dbReference type="PANTHER" id="PTHR47969:SF15">
    <property type="entry name" value="CHROMOSOME-ASSOCIATED KINESIN KIF4A-RELATED"/>
    <property type="match status" value="1"/>
</dbReference>
<dbReference type="InterPro" id="IPR036961">
    <property type="entry name" value="Kinesin_motor_dom_sf"/>
</dbReference>
<evidence type="ECO:0000256" key="5">
    <source>
        <dbReference type="ARBA" id="ARBA00023054"/>
    </source>
</evidence>
<comment type="subcellular location">
    <subcellularLocation>
        <location evidence="1">Cytoplasm</location>
    </subcellularLocation>
</comment>
<keyword evidence="4 6" id="KW-0067">ATP-binding</keyword>
<dbReference type="GO" id="GO:0005875">
    <property type="term" value="C:microtubule associated complex"/>
    <property type="evidence" value="ECO:0007669"/>
    <property type="project" value="TreeGrafter"/>
</dbReference>
<evidence type="ECO:0000256" key="2">
    <source>
        <dbReference type="ARBA" id="ARBA00022490"/>
    </source>
</evidence>
<keyword evidence="2" id="KW-0963">Cytoplasm</keyword>
<evidence type="ECO:0000256" key="9">
    <source>
        <dbReference type="SAM" id="MobiDB-lite"/>
    </source>
</evidence>
<accession>A0AAD7U968</accession>
<dbReference type="SUPFAM" id="SSF52540">
    <property type="entry name" value="P-loop containing nucleoside triphosphate hydrolases"/>
    <property type="match status" value="1"/>
</dbReference>
<keyword evidence="7" id="KW-0493">Microtubule</keyword>
<dbReference type="PRINTS" id="PR00380">
    <property type="entry name" value="KINESINHEAVY"/>
</dbReference>
<comment type="caution">
    <text evidence="11">The sequence shown here is derived from an EMBL/GenBank/DDBJ whole genome shotgun (WGS) entry which is preliminary data.</text>
</comment>
<dbReference type="GO" id="GO:0051231">
    <property type="term" value="P:spindle elongation"/>
    <property type="evidence" value="ECO:0007669"/>
    <property type="project" value="TreeGrafter"/>
</dbReference>
<dbReference type="AlphaFoldDB" id="A0AAD7U968"/>
<dbReference type="GO" id="GO:0007018">
    <property type="term" value="P:microtubule-based movement"/>
    <property type="evidence" value="ECO:0007669"/>
    <property type="project" value="InterPro"/>
</dbReference>
<dbReference type="Pfam" id="PF00225">
    <property type="entry name" value="Kinesin"/>
    <property type="match status" value="1"/>
</dbReference>
<dbReference type="GO" id="GO:0007052">
    <property type="term" value="P:mitotic spindle organization"/>
    <property type="evidence" value="ECO:0007669"/>
    <property type="project" value="TreeGrafter"/>
</dbReference>
<name>A0AAD7U968_9STRA</name>
<evidence type="ECO:0000256" key="1">
    <source>
        <dbReference type="ARBA" id="ARBA00004496"/>
    </source>
</evidence>
<reference evidence="11" key="1">
    <citation type="submission" date="2023-01" db="EMBL/GenBank/DDBJ databases">
        <title>Metagenome sequencing of chrysophaentin producing Chrysophaeum taylorii.</title>
        <authorList>
            <person name="Davison J."/>
            <person name="Bewley C."/>
        </authorList>
    </citation>
    <scope>NUCLEOTIDE SEQUENCE</scope>
    <source>
        <strain evidence="11">NIES-1699</strain>
    </source>
</reference>
<feature type="binding site" evidence="6">
    <location>
        <begin position="81"/>
        <end position="88"/>
    </location>
    <ligand>
        <name>ATP</name>
        <dbReference type="ChEBI" id="CHEBI:30616"/>
    </ligand>
</feature>
<proteinExistence type="inferred from homology"/>
<evidence type="ECO:0000259" key="10">
    <source>
        <dbReference type="PROSITE" id="PS50067"/>
    </source>
</evidence>
<feature type="domain" description="Kinesin motor" evidence="10">
    <location>
        <begin position="10"/>
        <end position="350"/>
    </location>
</feature>
<evidence type="ECO:0000256" key="3">
    <source>
        <dbReference type="ARBA" id="ARBA00022741"/>
    </source>
</evidence>
<organism evidence="11 12">
    <name type="scientific">Chrysophaeum taylorii</name>
    <dbReference type="NCBI Taxonomy" id="2483200"/>
    <lineage>
        <taxon>Eukaryota</taxon>
        <taxon>Sar</taxon>
        <taxon>Stramenopiles</taxon>
        <taxon>Ochrophyta</taxon>
        <taxon>Pelagophyceae</taxon>
        <taxon>Pelagomonadales</taxon>
        <taxon>Pelagomonadaceae</taxon>
        <taxon>Chrysophaeum</taxon>
    </lineage>
</organism>
<feature type="coiled-coil region" evidence="8">
    <location>
        <begin position="548"/>
        <end position="575"/>
    </location>
</feature>
<feature type="compositionally biased region" description="Polar residues" evidence="9">
    <location>
        <begin position="833"/>
        <end position="843"/>
    </location>
</feature>
<dbReference type="GO" id="GO:0005874">
    <property type="term" value="C:microtubule"/>
    <property type="evidence" value="ECO:0007669"/>
    <property type="project" value="UniProtKB-KW"/>
</dbReference>
<dbReference type="GO" id="GO:0008017">
    <property type="term" value="F:microtubule binding"/>
    <property type="evidence" value="ECO:0007669"/>
    <property type="project" value="InterPro"/>
</dbReference>
<dbReference type="SMART" id="SM00129">
    <property type="entry name" value="KISc"/>
    <property type="match status" value="1"/>
</dbReference>
<dbReference type="PROSITE" id="PS50067">
    <property type="entry name" value="KINESIN_MOTOR_2"/>
    <property type="match status" value="1"/>
</dbReference>
<gene>
    <name evidence="11" type="ORF">CTAYLR_001972</name>
</gene>
<sequence>MKGRWQHYQNVEVRVRVRPGSGERALTIDANARTVALKEKRFEFDHVYGEAVGQGEIYDSAVAPLVQGVLEGFNATVLAYGQTGSGKSYTMGCEKGSEGIVARALRDIIARASVRISYIEIYNEELRDLLAPKKRPCVRERVDGGVFVADASEVPVGSIDDIGRILERGAANRATEGTALNDASSRSHAVLTATVETRRSFVNNNEDSVADDARGSQQLAVVRSKMHMVDLAGSERARRSGAEGQRFKEGVHINAGLLALGKVISALCDAQEKMAAADDRTRANPVAADKLRRAAEATHVPYRDSKLTRLLQDSLGGRARTVMIACVSSEPSDAHETATTLTYASRARRIRNAVARNATLVLSAVPAAEEEALRGRCAALAAETRELKARLAHCSPDRALGVADAERELRALRAGLERVAREPSTPHHTTQSLREILGVVHRHHQSRDRSGEDDDLAAQLAAAREDLDKDEAVFSQHASRAEAAEAAFAALRAQCDGLVADHHHRKKAIERDVSSAKAAKDSGEDRLRVLDDEIASKRECISALEASEHAAELAVRRYRERVATLEREAGDLRERVRDGLAVGAVDESQQLRFVSKLGENVSELGGLRQQKQELRRVEGLRRESGETLRSLAAHVDQLTAERDAVATSVAEARALHRDLTAKLHQLAACPAAVPLGVASKKHAWMDEDDDKLEKRAARWLKRRIDDVVGITRRQDPTMDGEPTPYEALARLETDVVGLAPKRQLAVLVEACRQLVALRVARHEDAAALALARKMATQLRSERRDLKKNLDDALQRQATPPVVVQEYEAKIEFLLRELKQHETPHRKMAPEASAGSSQRGASPQ</sequence>
<dbReference type="GO" id="GO:0003777">
    <property type="term" value="F:microtubule motor activity"/>
    <property type="evidence" value="ECO:0007669"/>
    <property type="project" value="InterPro"/>
</dbReference>
<dbReference type="InterPro" id="IPR027417">
    <property type="entry name" value="P-loop_NTPase"/>
</dbReference>
<dbReference type="Proteomes" id="UP001230188">
    <property type="component" value="Unassembled WGS sequence"/>
</dbReference>
<keyword evidence="5 8" id="KW-0175">Coiled coil</keyword>
<dbReference type="Gene3D" id="3.40.850.10">
    <property type="entry name" value="Kinesin motor domain"/>
    <property type="match status" value="1"/>
</dbReference>
<evidence type="ECO:0000313" key="12">
    <source>
        <dbReference type="Proteomes" id="UP001230188"/>
    </source>
</evidence>
<dbReference type="EMBL" id="JAQMWT010000526">
    <property type="protein sequence ID" value="KAJ8600189.1"/>
    <property type="molecule type" value="Genomic_DNA"/>
</dbReference>
<dbReference type="GO" id="GO:0005737">
    <property type="term" value="C:cytoplasm"/>
    <property type="evidence" value="ECO:0007669"/>
    <property type="project" value="UniProtKB-SubCell"/>
</dbReference>
<comment type="similarity">
    <text evidence="6 7">Belongs to the TRAFAC class myosin-kinesin ATPase superfamily. Kinesin family.</text>
</comment>
<dbReference type="PANTHER" id="PTHR47969">
    <property type="entry name" value="CHROMOSOME-ASSOCIATED KINESIN KIF4A-RELATED"/>
    <property type="match status" value="1"/>
</dbReference>
<keyword evidence="3 6" id="KW-0547">Nucleotide-binding</keyword>
<dbReference type="InterPro" id="IPR019821">
    <property type="entry name" value="Kinesin_motor_CS"/>
</dbReference>
<feature type="region of interest" description="Disordered" evidence="9">
    <location>
        <begin position="820"/>
        <end position="843"/>
    </location>
</feature>
<evidence type="ECO:0000313" key="11">
    <source>
        <dbReference type="EMBL" id="KAJ8600189.1"/>
    </source>
</evidence>
<evidence type="ECO:0000256" key="4">
    <source>
        <dbReference type="ARBA" id="ARBA00022840"/>
    </source>
</evidence>
<dbReference type="PROSITE" id="PS00411">
    <property type="entry name" value="KINESIN_MOTOR_1"/>
    <property type="match status" value="1"/>
</dbReference>
<keyword evidence="6 7" id="KW-0505">Motor protein</keyword>
<evidence type="ECO:0000256" key="6">
    <source>
        <dbReference type="PROSITE-ProRule" id="PRU00283"/>
    </source>
</evidence>
<dbReference type="InterPro" id="IPR001752">
    <property type="entry name" value="Kinesin_motor_dom"/>
</dbReference>
<dbReference type="InterPro" id="IPR027640">
    <property type="entry name" value="Kinesin-like_fam"/>
</dbReference>